<feature type="transmembrane region" description="Helical" evidence="1">
    <location>
        <begin position="52"/>
        <end position="80"/>
    </location>
</feature>
<feature type="transmembrane region" description="Helical" evidence="1">
    <location>
        <begin position="12"/>
        <end position="32"/>
    </location>
</feature>
<evidence type="ECO:0000256" key="1">
    <source>
        <dbReference type="SAM" id="Phobius"/>
    </source>
</evidence>
<proteinExistence type="predicted"/>
<gene>
    <name evidence="2" type="ORF">SAMN06295912_108162</name>
</gene>
<dbReference type="RefSeq" id="WP_089219440.1">
    <property type="nucleotide sequence ID" value="NZ_FZOS01000008.1"/>
</dbReference>
<organism evidence="2 3">
    <name type="scientific">Edaphosphingomonas laterariae</name>
    <dbReference type="NCBI Taxonomy" id="861865"/>
    <lineage>
        <taxon>Bacteria</taxon>
        <taxon>Pseudomonadati</taxon>
        <taxon>Pseudomonadota</taxon>
        <taxon>Alphaproteobacteria</taxon>
        <taxon>Sphingomonadales</taxon>
        <taxon>Rhizorhabdaceae</taxon>
        <taxon>Edaphosphingomonas</taxon>
    </lineage>
</organism>
<dbReference type="AlphaFoldDB" id="A0A239FBK5"/>
<evidence type="ECO:0000313" key="3">
    <source>
        <dbReference type="Proteomes" id="UP000198281"/>
    </source>
</evidence>
<keyword evidence="3" id="KW-1185">Reference proteome</keyword>
<feature type="transmembrane region" description="Helical" evidence="1">
    <location>
        <begin position="117"/>
        <end position="136"/>
    </location>
</feature>
<keyword evidence="1" id="KW-1133">Transmembrane helix</keyword>
<feature type="transmembrane region" description="Helical" evidence="1">
    <location>
        <begin position="87"/>
        <end position="105"/>
    </location>
</feature>
<reference evidence="3" key="1">
    <citation type="submission" date="2017-06" db="EMBL/GenBank/DDBJ databases">
        <authorList>
            <person name="Varghese N."/>
            <person name="Submissions S."/>
        </authorList>
    </citation>
    <scope>NUCLEOTIDE SEQUENCE [LARGE SCALE GENOMIC DNA]</scope>
    <source>
        <strain evidence="3">LNB2</strain>
    </source>
</reference>
<sequence length="145" mass="15528">MAALDAVKPPIWFWIVALLALAWEVMGCFAYVSQVGMSAADIAKLPADQQEIWQMMPGWVTGAYAVAVWIGLLGAIALVARKSWARPLFIVSVVAAIAQFGWTFLATPILKTMGASAALFPAVIILIGLLLVGYAGHATRRGWLS</sequence>
<dbReference type="OrthoDB" id="7507670at2"/>
<dbReference type="Proteomes" id="UP000198281">
    <property type="component" value="Unassembled WGS sequence"/>
</dbReference>
<evidence type="ECO:0000313" key="2">
    <source>
        <dbReference type="EMBL" id="SNS54207.1"/>
    </source>
</evidence>
<dbReference type="EMBL" id="FZOS01000008">
    <property type="protein sequence ID" value="SNS54207.1"/>
    <property type="molecule type" value="Genomic_DNA"/>
</dbReference>
<name>A0A239FBK5_9SPHN</name>
<keyword evidence="1" id="KW-0472">Membrane</keyword>
<protein>
    <recommendedName>
        <fullName evidence="4">Sugar transporter</fullName>
    </recommendedName>
</protein>
<accession>A0A239FBK5</accession>
<evidence type="ECO:0008006" key="4">
    <source>
        <dbReference type="Google" id="ProtNLM"/>
    </source>
</evidence>
<keyword evidence="1" id="KW-0812">Transmembrane</keyword>